<organism evidence="2">
    <name type="scientific">Propionibacterium freudenreichii subsp. freudenreichii</name>
    <dbReference type="NCBI Taxonomy" id="66712"/>
    <lineage>
        <taxon>Bacteria</taxon>
        <taxon>Bacillati</taxon>
        <taxon>Actinomycetota</taxon>
        <taxon>Actinomycetes</taxon>
        <taxon>Propionibacteriales</taxon>
        <taxon>Propionibacteriaceae</taxon>
        <taxon>Propionibacterium</taxon>
    </lineage>
</organism>
<name>A0A0B7NZU4_PROFF</name>
<dbReference type="EMBL" id="LM676427">
    <property type="protein sequence ID" value="CEP27004.1"/>
    <property type="molecule type" value="Genomic_DNA"/>
</dbReference>
<keyword evidence="1" id="KW-1133">Transmembrane helix</keyword>
<proteinExistence type="predicted"/>
<gene>
    <name evidence="2" type="ORF">PFCIRM138_11360</name>
</gene>
<evidence type="ECO:0000313" key="2">
    <source>
        <dbReference type="EMBL" id="CEP27004.1"/>
    </source>
</evidence>
<dbReference type="AlphaFoldDB" id="A0A0B7NZU4"/>
<feature type="transmembrane region" description="Helical" evidence="1">
    <location>
        <begin position="6"/>
        <end position="27"/>
    </location>
</feature>
<keyword evidence="1" id="KW-0472">Membrane</keyword>
<keyword evidence="1" id="KW-0812">Transmembrane</keyword>
<accession>A0A0B7NZU4</accession>
<reference evidence="2" key="1">
    <citation type="submission" date="2014-08" db="EMBL/GenBank/DDBJ databases">
        <authorList>
            <person name="Falentin Helene"/>
        </authorList>
    </citation>
    <scope>NUCLEOTIDE SEQUENCE</scope>
</reference>
<evidence type="ECO:0000256" key="1">
    <source>
        <dbReference type="SAM" id="Phobius"/>
    </source>
</evidence>
<sequence length="37" mass="4030">MVLMLVVAVALPVVGALINTAYVVFNLSRRRSSEPRS</sequence>
<protein>
    <submittedName>
        <fullName evidence="2">Uncharacterized protein</fullName>
    </submittedName>
</protein>